<dbReference type="Gene3D" id="1.10.1660.10">
    <property type="match status" value="1"/>
</dbReference>
<evidence type="ECO:0000259" key="2">
    <source>
        <dbReference type="PROSITE" id="PS50937"/>
    </source>
</evidence>
<dbReference type="SMART" id="SM00422">
    <property type="entry name" value="HTH_MERR"/>
    <property type="match status" value="1"/>
</dbReference>
<evidence type="ECO:0000313" key="4">
    <source>
        <dbReference type="Proteomes" id="UP001081071"/>
    </source>
</evidence>
<dbReference type="InterPro" id="IPR009061">
    <property type="entry name" value="DNA-bd_dom_put_sf"/>
</dbReference>
<keyword evidence="1" id="KW-0238">DNA-binding</keyword>
<feature type="domain" description="HTH merR-type" evidence="2">
    <location>
        <begin position="2"/>
        <end position="71"/>
    </location>
</feature>
<dbReference type="SUPFAM" id="SSF46955">
    <property type="entry name" value="Putative DNA-binding domain"/>
    <property type="match status" value="1"/>
</dbReference>
<dbReference type="InterPro" id="IPR000551">
    <property type="entry name" value="MerR-type_HTH_dom"/>
</dbReference>
<dbReference type="Pfam" id="PF13411">
    <property type="entry name" value="MerR_1"/>
    <property type="match status" value="1"/>
</dbReference>
<gene>
    <name evidence="3" type="ORF">O4220_18375</name>
</gene>
<dbReference type="PANTHER" id="PTHR30204">
    <property type="entry name" value="REDOX-CYCLING DRUG-SENSING TRANSCRIPTIONAL ACTIVATOR SOXR"/>
    <property type="match status" value="1"/>
</dbReference>
<dbReference type="Proteomes" id="UP001081071">
    <property type="component" value="Unassembled WGS sequence"/>
</dbReference>
<sequence>MTWSTSELAELATTTVNTVRHYHRCGLLDEPHRRSNGYKEYGVTHLVRLLQIRRLRDIGVPLAQIETTGSGVGTSADVLTAIDTNLADVIESSLRTRAQIALLLEHGSITEVPAGLEHTALGMTPAERSIALVYSQIYDPKTMDDVRDMIESDDDAATVEFESLPADADADTRTRLADEFADTIAKAMVEYPWMNEPNARLMGSPELAGEAIAETIREFYNTAQLDVLLRATVIARQRHR</sequence>
<evidence type="ECO:0000256" key="1">
    <source>
        <dbReference type="ARBA" id="ARBA00023125"/>
    </source>
</evidence>
<name>A0ABT4MHM3_9NOCA</name>
<dbReference type="InterPro" id="IPR047057">
    <property type="entry name" value="MerR_fam"/>
</dbReference>
<reference evidence="3" key="1">
    <citation type="submission" date="2022-12" db="EMBL/GenBank/DDBJ databases">
        <authorList>
            <person name="Krivoruchko A.V."/>
            <person name="Elkin A."/>
        </authorList>
    </citation>
    <scope>NUCLEOTIDE SEQUENCE</scope>
    <source>
        <strain evidence="3">IEGM 1391</strain>
    </source>
</reference>
<protein>
    <submittedName>
        <fullName evidence="3">MerR family transcriptional regulator</fullName>
    </submittedName>
</protein>
<comment type="caution">
    <text evidence="3">The sequence shown here is derived from an EMBL/GenBank/DDBJ whole genome shotgun (WGS) entry which is preliminary data.</text>
</comment>
<evidence type="ECO:0000313" key="3">
    <source>
        <dbReference type="EMBL" id="MCZ4520482.1"/>
    </source>
</evidence>
<dbReference type="PANTHER" id="PTHR30204:SF93">
    <property type="entry name" value="HTH MERR-TYPE DOMAIN-CONTAINING PROTEIN"/>
    <property type="match status" value="1"/>
</dbReference>
<dbReference type="PROSITE" id="PS50937">
    <property type="entry name" value="HTH_MERR_2"/>
    <property type="match status" value="1"/>
</dbReference>
<keyword evidence="4" id="KW-1185">Reference proteome</keyword>
<accession>A0ABT4MHM3</accession>
<proteinExistence type="predicted"/>
<organism evidence="3 4">
    <name type="scientific">Rhodococcus ruber</name>
    <dbReference type="NCBI Taxonomy" id="1830"/>
    <lineage>
        <taxon>Bacteria</taxon>
        <taxon>Bacillati</taxon>
        <taxon>Actinomycetota</taxon>
        <taxon>Actinomycetes</taxon>
        <taxon>Mycobacteriales</taxon>
        <taxon>Nocardiaceae</taxon>
        <taxon>Rhodococcus</taxon>
    </lineage>
</organism>
<dbReference type="RefSeq" id="WP_269606820.1">
    <property type="nucleotide sequence ID" value="NZ_JAPWIJ010000007.1"/>
</dbReference>
<dbReference type="CDD" id="cd00592">
    <property type="entry name" value="HTH_MerR-like"/>
    <property type="match status" value="1"/>
</dbReference>
<dbReference type="EMBL" id="JAPWIJ010000007">
    <property type="protein sequence ID" value="MCZ4520482.1"/>
    <property type="molecule type" value="Genomic_DNA"/>
</dbReference>